<gene>
    <name evidence="2" type="ORF">DW668_04895</name>
</gene>
<comment type="caution">
    <text evidence="2">The sequence shown here is derived from an EMBL/GenBank/DDBJ whole genome shotgun (WGS) entry which is preliminary data.</text>
</comment>
<dbReference type="Proteomes" id="UP000283762">
    <property type="component" value="Unassembled WGS sequence"/>
</dbReference>
<reference evidence="2 3" key="1">
    <citation type="submission" date="2018-08" db="EMBL/GenBank/DDBJ databases">
        <title>A genome reference for cultivated species of the human gut microbiota.</title>
        <authorList>
            <person name="Zou Y."/>
            <person name="Xue W."/>
            <person name="Luo G."/>
        </authorList>
    </citation>
    <scope>NUCLEOTIDE SEQUENCE [LARGE SCALE GENOMIC DNA]</scope>
    <source>
        <strain evidence="2 3">AM25-16</strain>
    </source>
</reference>
<dbReference type="RefSeq" id="WP_118206926.1">
    <property type="nucleotide sequence ID" value="NZ_QRHJ01000009.1"/>
</dbReference>
<evidence type="ECO:0000259" key="1">
    <source>
        <dbReference type="Pfam" id="PF08281"/>
    </source>
</evidence>
<organism evidence="2 3">
    <name type="scientific">Bacteroides stercoris</name>
    <dbReference type="NCBI Taxonomy" id="46506"/>
    <lineage>
        <taxon>Bacteria</taxon>
        <taxon>Pseudomonadati</taxon>
        <taxon>Bacteroidota</taxon>
        <taxon>Bacteroidia</taxon>
        <taxon>Bacteroidales</taxon>
        <taxon>Bacteroidaceae</taxon>
        <taxon>Bacteroides</taxon>
    </lineage>
</organism>
<name>A0A414Q831_BACSE</name>
<dbReference type="Gene3D" id="1.10.10.10">
    <property type="entry name" value="Winged helix-like DNA-binding domain superfamily/Winged helix DNA-binding domain"/>
    <property type="match status" value="1"/>
</dbReference>
<proteinExistence type="predicted"/>
<sequence>MNIKDGWFVSSMEMTRQYIKEKTGKKVAQIPILLDSPNKRYYITDSGDVFFCKEIANKCFIIPKHHDKRKLSEKFVRLSIGAKKEIHVTVAQCVYNAFKAHKWLDLRPKYKNGNNDDYTLSNLYIPNEKNVIIDISVMNSCTSLYKSSFKRICIYLSFSYGLSMQDSEDIVQDAFVFVTCNRSKSDILATWVWYCKKRAVDYINHIKKFFELNFDIYCQNNEFEFPIFGLLKVKKDRDIMAMRYNGYSNEEIAKSLNISKGNVEARISRSIALIRNILKRDIAYYEKRRSI</sequence>
<feature type="domain" description="RNA polymerase sigma factor 70 region 4 type 2" evidence="1">
    <location>
        <begin position="235"/>
        <end position="270"/>
    </location>
</feature>
<dbReference type="InterPro" id="IPR036388">
    <property type="entry name" value="WH-like_DNA-bd_sf"/>
</dbReference>
<dbReference type="Pfam" id="PF08281">
    <property type="entry name" value="Sigma70_r4_2"/>
    <property type="match status" value="1"/>
</dbReference>
<dbReference type="AlphaFoldDB" id="A0A414Q831"/>
<evidence type="ECO:0000313" key="2">
    <source>
        <dbReference type="EMBL" id="RHF76928.1"/>
    </source>
</evidence>
<dbReference type="SUPFAM" id="SSF88659">
    <property type="entry name" value="Sigma3 and sigma4 domains of RNA polymerase sigma factors"/>
    <property type="match status" value="1"/>
</dbReference>
<protein>
    <recommendedName>
        <fullName evidence="1">RNA polymerase sigma factor 70 region 4 type 2 domain-containing protein</fullName>
    </recommendedName>
</protein>
<dbReference type="InterPro" id="IPR013249">
    <property type="entry name" value="RNA_pol_sigma70_r4_t2"/>
</dbReference>
<dbReference type="GO" id="GO:0006352">
    <property type="term" value="P:DNA-templated transcription initiation"/>
    <property type="evidence" value="ECO:0007669"/>
    <property type="project" value="InterPro"/>
</dbReference>
<evidence type="ECO:0000313" key="3">
    <source>
        <dbReference type="Proteomes" id="UP000283762"/>
    </source>
</evidence>
<dbReference type="GO" id="GO:0016987">
    <property type="term" value="F:sigma factor activity"/>
    <property type="evidence" value="ECO:0007669"/>
    <property type="project" value="InterPro"/>
</dbReference>
<dbReference type="EMBL" id="QRHJ01000009">
    <property type="protein sequence ID" value="RHF76928.1"/>
    <property type="molecule type" value="Genomic_DNA"/>
</dbReference>
<accession>A0A414Q831</accession>
<dbReference type="InterPro" id="IPR013324">
    <property type="entry name" value="RNA_pol_sigma_r3/r4-like"/>
</dbReference>
<dbReference type="GO" id="GO:0003677">
    <property type="term" value="F:DNA binding"/>
    <property type="evidence" value="ECO:0007669"/>
    <property type="project" value="InterPro"/>
</dbReference>